<dbReference type="InterPro" id="IPR051316">
    <property type="entry name" value="Zinc-reg_GTPase_activator"/>
</dbReference>
<organism evidence="2 3">
    <name type="scientific">Merdimonas faecis</name>
    <dbReference type="NCBI Taxonomy" id="1653435"/>
    <lineage>
        <taxon>Bacteria</taxon>
        <taxon>Bacillati</taxon>
        <taxon>Bacillota</taxon>
        <taxon>Clostridia</taxon>
        <taxon>Lachnospirales</taxon>
        <taxon>Lachnospiraceae</taxon>
        <taxon>Merdimonas</taxon>
    </lineage>
</organism>
<dbReference type="PANTHER" id="PTHR13748:SF62">
    <property type="entry name" value="COBW DOMAIN-CONTAINING PROTEIN"/>
    <property type="match status" value="1"/>
</dbReference>
<name>A0A9D2VZ46_9FIRM</name>
<feature type="domain" description="CobW/HypB/UreG nucleotide-binding" evidence="1">
    <location>
        <begin position="10"/>
        <end position="183"/>
    </location>
</feature>
<dbReference type="AlphaFoldDB" id="A0A9D2VZ46"/>
<dbReference type="Proteomes" id="UP000813420">
    <property type="component" value="Unassembled WGS sequence"/>
</dbReference>
<dbReference type="Pfam" id="PF02492">
    <property type="entry name" value="cobW"/>
    <property type="match status" value="1"/>
</dbReference>
<dbReference type="CDD" id="cd03112">
    <property type="entry name" value="CobW-like"/>
    <property type="match status" value="1"/>
</dbReference>
<proteinExistence type="predicted"/>
<gene>
    <name evidence="2" type="ORF">K8V39_09270</name>
</gene>
<dbReference type="SUPFAM" id="SSF52540">
    <property type="entry name" value="P-loop containing nucleoside triphosphate hydrolases"/>
    <property type="match status" value="1"/>
</dbReference>
<evidence type="ECO:0000313" key="2">
    <source>
        <dbReference type="EMBL" id="HJH50440.1"/>
    </source>
</evidence>
<protein>
    <submittedName>
        <fullName evidence="2">GTP-binding protein</fullName>
    </submittedName>
</protein>
<dbReference type="EMBL" id="DYXE01000079">
    <property type="protein sequence ID" value="HJH50440.1"/>
    <property type="molecule type" value="Genomic_DNA"/>
</dbReference>
<accession>A0A9D2VZ46</accession>
<evidence type="ECO:0000313" key="3">
    <source>
        <dbReference type="Proteomes" id="UP000813420"/>
    </source>
</evidence>
<reference evidence="2" key="1">
    <citation type="journal article" date="2021" name="PeerJ">
        <title>Extensive microbial diversity within the chicken gut microbiome revealed by metagenomics and culture.</title>
        <authorList>
            <person name="Gilroy R."/>
            <person name="Ravi A."/>
            <person name="Getino M."/>
            <person name="Pursley I."/>
            <person name="Horton D.L."/>
            <person name="Alikhan N.F."/>
            <person name="Baker D."/>
            <person name="Gharbi K."/>
            <person name="Hall N."/>
            <person name="Watson M."/>
            <person name="Adriaenssens E.M."/>
            <person name="Foster-Nyarko E."/>
            <person name="Jarju S."/>
            <person name="Secka A."/>
            <person name="Antonio M."/>
            <person name="Oren A."/>
            <person name="Chaudhuri R.R."/>
            <person name="La Ragione R."/>
            <person name="Hildebrand F."/>
            <person name="Pallen M.J."/>
        </authorList>
    </citation>
    <scope>NUCLEOTIDE SEQUENCE</scope>
    <source>
        <strain evidence="2">USAMLcec4-12693</strain>
    </source>
</reference>
<feature type="non-terminal residue" evidence="2">
    <location>
        <position position="206"/>
    </location>
</feature>
<comment type="caution">
    <text evidence="2">The sequence shown here is derived from an EMBL/GenBank/DDBJ whole genome shotgun (WGS) entry which is preliminary data.</text>
</comment>
<dbReference type="PANTHER" id="PTHR13748">
    <property type="entry name" value="COBW-RELATED"/>
    <property type="match status" value="1"/>
</dbReference>
<dbReference type="GO" id="GO:0005737">
    <property type="term" value="C:cytoplasm"/>
    <property type="evidence" value="ECO:0007669"/>
    <property type="project" value="TreeGrafter"/>
</dbReference>
<dbReference type="InterPro" id="IPR027417">
    <property type="entry name" value="P-loop_NTPase"/>
</dbReference>
<dbReference type="InterPro" id="IPR003495">
    <property type="entry name" value="CobW/HypB/UreG_nucleotide-bd"/>
</dbReference>
<evidence type="ECO:0000259" key="1">
    <source>
        <dbReference type="Pfam" id="PF02492"/>
    </source>
</evidence>
<sequence length="206" mass="23286">MKMSKNTQLYVLTGFLGSGKTTVLLKMLQNLTGKKIGVIQNEFGKLSIDGTILRNDDLQMVEINRGSIFCSCLKLNFVQALAEMAEQDFDYLFVESSGWGDPSNVRELLDAAKVASGKEYDFKGVICFVDTVNFLEQVKDEETAYRQLKHCNLAVLTKIDVADAKQIEQVKEKVREINPVCEILESALGDMDYDFMKKDLLIYQWA</sequence>
<reference evidence="2" key="2">
    <citation type="submission" date="2021-09" db="EMBL/GenBank/DDBJ databases">
        <authorList>
            <person name="Gilroy R."/>
        </authorList>
    </citation>
    <scope>NUCLEOTIDE SEQUENCE</scope>
    <source>
        <strain evidence="2">USAMLcec4-12693</strain>
    </source>
</reference>
<dbReference type="RefSeq" id="WP_277272346.1">
    <property type="nucleotide sequence ID" value="NZ_DYXE01000079.1"/>
</dbReference>
<dbReference type="Gene3D" id="3.40.50.300">
    <property type="entry name" value="P-loop containing nucleotide triphosphate hydrolases"/>
    <property type="match status" value="1"/>
</dbReference>